<evidence type="ECO:0000256" key="4">
    <source>
        <dbReference type="ARBA" id="ARBA00023134"/>
    </source>
</evidence>
<evidence type="ECO:0000259" key="6">
    <source>
        <dbReference type="Pfam" id="PF02492"/>
    </source>
</evidence>
<dbReference type="KEGG" id="rpne:NCTC8284_02250"/>
<dbReference type="EMBL" id="LR134405">
    <property type="protein sequence ID" value="VEH67064.1"/>
    <property type="molecule type" value="Genomic_DNA"/>
</dbReference>
<feature type="domain" description="CobW/HypB/UreG nucleotide-binding" evidence="6">
    <location>
        <begin position="7"/>
        <end position="49"/>
    </location>
</feature>
<dbReference type="PANTHER" id="PTHR31715">
    <property type="entry name" value="UREASE ACCESSORY PROTEIN G"/>
    <property type="match status" value="1"/>
</dbReference>
<evidence type="ECO:0000256" key="3">
    <source>
        <dbReference type="ARBA" id="ARBA00022988"/>
    </source>
</evidence>
<dbReference type="InterPro" id="IPR004400">
    <property type="entry name" value="UreG"/>
</dbReference>
<dbReference type="GO" id="GO:0005525">
    <property type="term" value="F:GTP binding"/>
    <property type="evidence" value="ECO:0007669"/>
    <property type="project" value="UniProtKB-KW"/>
</dbReference>
<protein>
    <submittedName>
        <fullName evidence="7">Urease accessory protein UreG</fullName>
    </submittedName>
</protein>
<keyword evidence="4" id="KW-0342">GTP-binding</keyword>
<dbReference type="GO" id="GO:0016151">
    <property type="term" value="F:nickel cation binding"/>
    <property type="evidence" value="ECO:0007669"/>
    <property type="project" value="InterPro"/>
</dbReference>
<keyword evidence="5" id="KW-0143">Chaperone</keyword>
<dbReference type="AlphaFoldDB" id="A0A448MPG9"/>
<keyword evidence="2" id="KW-0547">Nucleotide-binding</keyword>
<sequence>MRNYIKIGVAGPVGAGKTALIEKLTREIANKYSVAVITNDIYTQEDAEF</sequence>
<dbReference type="Proteomes" id="UP000278733">
    <property type="component" value="Chromosome"/>
</dbReference>
<evidence type="ECO:0000256" key="5">
    <source>
        <dbReference type="ARBA" id="ARBA00023186"/>
    </source>
</evidence>
<evidence type="ECO:0000313" key="8">
    <source>
        <dbReference type="Proteomes" id="UP000278733"/>
    </source>
</evidence>
<evidence type="ECO:0000256" key="1">
    <source>
        <dbReference type="ARBA" id="ARBA00005732"/>
    </source>
</evidence>
<dbReference type="InterPro" id="IPR003495">
    <property type="entry name" value="CobW/HypB/UreG_nucleotide-bd"/>
</dbReference>
<comment type="similarity">
    <text evidence="1">Belongs to the SIMIBI class G3E GTPase family. UreG subfamily.</text>
</comment>
<accession>A0A448MPG9</accession>
<dbReference type="PANTHER" id="PTHR31715:SF0">
    <property type="entry name" value="UREASE ACCESSORY PROTEIN G"/>
    <property type="match status" value="1"/>
</dbReference>
<dbReference type="InterPro" id="IPR027417">
    <property type="entry name" value="P-loop_NTPase"/>
</dbReference>
<dbReference type="GO" id="GO:0003924">
    <property type="term" value="F:GTPase activity"/>
    <property type="evidence" value="ECO:0007669"/>
    <property type="project" value="InterPro"/>
</dbReference>
<organism evidence="7 8">
    <name type="scientific">Rodentibacter pneumotropicus</name>
    <dbReference type="NCBI Taxonomy" id="758"/>
    <lineage>
        <taxon>Bacteria</taxon>
        <taxon>Pseudomonadati</taxon>
        <taxon>Pseudomonadota</taxon>
        <taxon>Gammaproteobacteria</taxon>
        <taxon>Pasteurellales</taxon>
        <taxon>Pasteurellaceae</taxon>
        <taxon>Rodentibacter</taxon>
    </lineage>
</organism>
<keyword evidence="3" id="KW-0996">Nickel insertion</keyword>
<evidence type="ECO:0000313" key="7">
    <source>
        <dbReference type="EMBL" id="VEH67064.1"/>
    </source>
</evidence>
<dbReference type="SUPFAM" id="SSF52540">
    <property type="entry name" value="P-loop containing nucleoside triphosphate hydrolases"/>
    <property type="match status" value="1"/>
</dbReference>
<proteinExistence type="inferred from homology"/>
<evidence type="ECO:0000256" key="2">
    <source>
        <dbReference type="ARBA" id="ARBA00022741"/>
    </source>
</evidence>
<name>A0A448MPG9_9PAST</name>
<dbReference type="Pfam" id="PF02492">
    <property type="entry name" value="cobW"/>
    <property type="match status" value="1"/>
</dbReference>
<gene>
    <name evidence="7" type="primary">ureG_1</name>
    <name evidence="7" type="ORF">NCTC8284_02250</name>
</gene>
<dbReference type="GO" id="GO:0043419">
    <property type="term" value="P:urea catabolic process"/>
    <property type="evidence" value="ECO:0007669"/>
    <property type="project" value="InterPro"/>
</dbReference>
<dbReference type="Gene3D" id="3.40.50.300">
    <property type="entry name" value="P-loop containing nucleotide triphosphate hydrolases"/>
    <property type="match status" value="1"/>
</dbReference>
<reference evidence="7 8" key="1">
    <citation type="submission" date="2018-12" db="EMBL/GenBank/DDBJ databases">
        <authorList>
            <consortium name="Pathogen Informatics"/>
        </authorList>
    </citation>
    <scope>NUCLEOTIDE SEQUENCE [LARGE SCALE GENOMIC DNA]</scope>
    <source>
        <strain evidence="7 8">NCTC8284</strain>
    </source>
</reference>